<gene>
    <name evidence="2" type="ORF">K443DRAFT_459011</name>
</gene>
<evidence type="ECO:0000313" key="2">
    <source>
        <dbReference type="EMBL" id="KIJ92108.1"/>
    </source>
</evidence>
<keyword evidence="1" id="KW-1133">Transmembrane helix</keyword>
<dbReference type="EMBL" id="KN838936">
    <property type="protein sequence ID" value="KIJ92108.1"/>
    <property type="molecule type" value="Genomic_DNA"/>
</dbReference>
<keyword evidence="1" id="KW-0472">Membrane</keyword>
<proteinExistence type="predicted"/>
<reference evidence="2 3" key="1">
    <citation type="submission" date="2014-04" db="EMBL/GenBank/DDBJ databases">
        <authorList>
            <consortium name="DOE Joint Genome Institute"/>
            <person name="Kuo A."/>
            <person name="Kohler A."/>
            <person name="Nagy L.G."/>
            <person name="Floudas D."/>
            <person name="Copeland A."/>
            <person name="Barry K.W."/>
            <person name="Cichocki N."/>
            <person name="Veneault-Fourrey C."/>
            <person name="LaButti K."/>
            <person name="Lindquist E.A."/>
            <person name="Lipzen A."/>
            <person name="Lundell T."/>
            <person name="Morin E."/>
            <person name="Murat C."/>
            <person name="Sun H."/>
            <person name="Tunlid A."/>
            <person name="Henrissat B."/>
            <person name="Grigoriev I.V."/>
            <person name="Hibbett D.S."/>
            <person name="Martin F."/>
            <person name="Nordberg H.P."/>
            <person name="Cantor M.N."/>
            <person name="Hua S.X."/>
        </authorList>
    </citation>
    <scope>NUCLEOTIDE SEQUENCE [LARGE SCALE GENOMIC DNA]</scope>
    <source>
        <strain evidence="2 3">LaAM-08-1</strain>
    </source>
</reference>
<dbReference type="HOGENOM" id="CLU_2542925_0_0_1"/>
<organism evidence="2 3">
    <name type="scientific">Laccaria amethystina LaAM-08-1</name>
    <dbReference type="NCBI Taxonomy" id="1095629"/>
    <lineage>
        <taxon>Eukaryota</taxon>
        <taxon>Fungi</taxon>
        <taxon>Dikarya</taxon>
        <taxon>Basidiomycota</taxon>
        <taxon>Agaricomycotina</taxon>
        <taxon>Agaricomycetes</taxon>
        <taxon>Agaricomycetidae</taxon>
        <taxon>Agaricales</taxon>
        <taxon>Agaricineae</taxon>
        <taxon>Hydnangiaceae</taxon>
        <taxon>Laccaria</taxon>
    </lineage>
</organism>
<dbReference type="AlphaFoldDB" id="A0A0C9WUE8"/>
<feature type="transmembrane region" description="Helical" evidence="1">
    <location>
        <begin position="55"/>
        <end position="77"/>
    </location>
</feature>
<reference evidence="3" key="2">
    <citation type="submission" date="2015-01" db="EMBL/GenBank/DDBJ databases">
        <title>Evolutionary Origins and Diversification of the Mycorrhizal Mutualists.</title>
        <authorList>
            <consortium name="DOE Joint Genome Institute"/>
            <consortium name="Mycorrhizal Genomics Consortium"/>
            <person name="Kohler A."/>
            <person name="Kuo A."/>
            <person name="Nagy L.G."/>
            <person name="Floudas D."/>
            <person name="Copeland A."/>
            <person name="Barry K.W."/>
            <person name="Cichocki N."/>
            <person name="Veneault-Fourrey C."/>
            <person name="LaButti K."/>
            <person name="Lindquist E.A."/>
            <person name="Lipzen A."/>
            <person name="Lundell T."/>
            <person name="Morin E."/>
            <person name="Murat C."/>
            <person name="Riley R."/>
            <person name="Ohm R."/>
            <person name="Sun H."/>
            <person name="Tunlid A."/>
            <person name="Henrissat B."/>
            <person name="Grigoriev I.V."/>
            <person name="Hibbett D.S."/>
            <person name="Martin F."/>
        </authorList>
    </citation>
    <scope>NUCLEOTIDE SEQUENCE [LARGE SCALE GENOMIC DNA]</scope>
    <source>
        <strain evidence="3">LaAM-08-1</strain>
    </source>
</reference>
<keyword evidence="1" id="KW-0812">Transmembrane</keyword>
<dbReference type="Proteomes" id="UP000054477">
    <property type="component" value="Unassembled WGS sequence"/>
</dbReference>
<evidence type="ECO:0000256" key="1">
    <source>
        <dbReference type="SAM" id="Phobius"/>
    </source>
</evidence>
<accession>A0A0C9WUE8</accession>
<protein>
    <submittedName>
        <fullName evidence="2">Uncharacterized protein</fullName>
    </submittedName>
</protein>
<sequence length="83" mass="9224">MFMRYIPTTSQGLEARSVAVVVEFSQRSNHFKLLDTDGTPCSPTQNFNQPSSQSLTSFFLVLTALLLAYTLPVPSLFDHSPQT</sequence>
<evidence type="ECO:0000313" key="3">
    <source>
        <dbReference type="Proteomes" id="UP000054477"/>
    </source>
</evidence>
<keyword evidence="3" id="KW-1185">Reference proteome</keyword>
<name>A0A0C9WUE8_9AGAR</name>